<dbReference type="AlphaFoldDB" id="A0A7K0CYH7"/>
<dbReference type="Gene3D" id="3.40.50.300">
    <property type="entry name" value="P-loop containing nucleotide triphosphate hydrolases"/>
    <property type="match status" value="1"/>
</dbReference>
<dbReference type="InterPro" id="IPR011990">
    <property type="entry name" value="TPR-like_helical_dom_sf"/>
</dbReference>
<dbReference type="Proteomes" id="UP000438448">
    <property type="component" value="Unassembled WGS sequence"/>
</dbReference>
<keyword evidence="3" id="KW-1185">Reference proteome</keyword>
<dbReference type="SUPFAM" id="SSF52540">
    <property type="entry name" value="P-loop containing nucleoside triphosphate hydrolases"/>
    <property type="match status" value="1"/>
</dbReference>
<dbReference type="OrthoDB" id="4569961at2"/>
<gene>
    <name evidence="2" type="ORF">NRB20_16190</name>
</gene>
<dbReference type="EMBL" id="WEGK01000003">
    <property type="protein sequence ID" value="MQY18540.1"/>
    <property type="molecule type" value="Genomic_DNA"/>
</dbReference>
<evidence type="ECO:0008006" key="4">
    <source>
        <dbReference type="Google" id="ProtNLM"/>
    </source>
</evidence>
<dbReference type="Gene3D" id="1.25.40.10">
    <property type="entry name" value="Tetratricopeptide repeat domain"/>
    <property type="match status" value="1"/>
</dbReference>
<proteinExistence type="predicted"/>
<accession>A0A7K0CYH7</accession>
<dbReference type="RefSeq" id="WP_153409059.1">
    <property type="nucleotide sequence ID" value="NZ_WEGK01000003.1"/>
</dbReference>
<reference evidence="2 3" key="1">
    <citation type="submission" date="2019-10" db="EMBL/GenBank/DDBJ databases">
        <title>Nocardia macrotermitis sp. nov. and Nocardia aurantia sp. nov., isolated from the gut of fungus growing-termite Macrotermes natalensis.</title>
        <authorList>
            <person name="Benndorf R."/>
            <person name="Schwitalla J."/>
            <person name="Martin K."/>
            <person name="De Beer W."/>
            <person name="Kaster A.-K."/>
            <person name="Vollmers J."/>
            <person name="Poulsen M."/>
            <person name="Beemelmanns C."/>
        </authorList>
    </citation>
    <scope>NUCLEOTIDE SEQUENCE [LARGE SCALE GENOMIC DNA]</scope>
    <source>
        <strain evidence="2 3">RB20</strain>
    </source>
</reference>
<name>A0A7K0CYH7_9NOCA</name>
<keyword evidence="1" id="KW-0175">Coiled coil</keyword>
<protein>
    <recommendedName>
        <fullName evidence="4">AAA+ ATPase domain-containing protein</fullName>
    </recommendedName>
</protein>
<comment type="caution">
    <text evidence="2">The sequence shown here is derived from an EMBL/GenBank/DDBJ whole genome shotgun (WGS) entry which is preliminary data.</text>
</comment>
<evidence type="ECO:0000313" key="2">
    <source>
        <dbReference type="EMBL" id="MQY18540.1"/>
    </source>
</evidence>
<sequence length="734" mass="81068">MAALAEVVTGEIAKAITASLAGAGIKGAGKLSQLLRTKIAHRATDDAMTSTVPTLDEWNAFVVRCAQEDPEFFRQLADAVADVDPLVPDPEVRPAFVPPDPFCDRDDLRGGLPEYGVFGYAGPPGSGKTALVQRLAADYQDRFPLHHRVSVDLNDFRAGDIPRLADAKRHVLRQLGIEDIVADGPGFANQYRSALSTRRLLLVVENILGADEFDALIEPWPKALVLATTRRLTGDLQLCIPHWIELPGLEWDGAREMLAVWSSRSVVAAELDVADQLLERFDRRPSAIKLLGRLLSRRAHQPNPVAGLMNQLEEMGIERTDRMLGAVMSGQLAEVTSEMRESFRLLALHPGGQFTAETAKELLGRSADGVVDELRELGLVEAAARGRYRMSWAVRRFAVELGMPEGGPAAMERLLKYFAARAVAADLAGGRRMRYYRMLQVRPWPDNETPIEWLAAEAEVLVELVEYAYLHGYDDEVGQLCGGFEVLSLHHGQYGLCLTVFERGVQAAQRRGELRLLARQHALCGRMATLLHHFDHARSALDRAREIADRVADLALTASIWEFTGRLAEEESGSAATPDWRPAIAAYVRALEIDRRRDGARRARGLHARMLANALVKAGLFEGVDALLREALDCADGPRNASRVFTVWARYAVALGNSSDARRNIGEAYALVQTAGAAQYRIELDDLMGEIEYLENNIQGARELWATIAQYYVAQGHPRSKEFFAKLNRPPLGL</sequence>
<dbReference type="GO" id="GO:0043531">
    <property type="term" value="F:ADP binding"/>
    <property type="evidence" value="ECO:0007669"/>
    <property type="project" value="InterPro"/>
</dbReference>
<feature type="coiled-coil region" evidence="1">
    <location>
        <begin position="677"/>
        <end position="704"/>
    </location>
</feature>
<evidence type="ECO:0000256" key="1">
    <source>
        <dbReference type="SAM" id="Coils"/>
    </source>
</evidence>
<dbReference type="InterPro" id="IPR027417">
    <property type="entry name" value="P-loop_NTPase"/>
</dbReference>
<organism evidence="2 3">
    <name type="scientific">Nocardia macrotermitis</name>
    <dbReference type="NCBI Taxonomy" id="2585198"/>
    <lineage>
        <taxon>Bacteria</taxon>
        <taxon>Bacillati</taxon>
        <taxon>Actinomycetota</taxon>
        <taxon>Actinomycetes</taxon>
        <taxon>Mycobacteriales</taxon>
        <taxon>Nocardiaceae</taxon>
        <taxon>Nocardia</taxon>
    </lineage>
</organism>
<evidence type="ECO:0000313" key="3">
    <source>
        <dbReference type="Proteomes" id="UP000438448"/>
    </source>
</evidence>